<dbReference type="Proteomes" id="UP000523000">
    <property type="component" value="Unassembled WGS sequence"/>
</dbReference>
<organism evidence="2 3">
    <name type="scientific">Paeniglutamicibacter cryotolerans</name>
    <dbReference type="NCBI Taxonomy" id="670079"/>
    <lineage>
        <taxon>Bacteria</taxon>
        <taxon>Bacillati</taxon>
        <taxon>Actinomycetota</taxon>
        <taxon>Actinomycetes</taxon>
        <taxon>Micrococcales</taxon>
        <taxon>Micrococcaceae</taxon>
        <taxon>Paeniglutamicibacter</taxon>
    </lineage>
</organism>
<sequence length="113" mass="12384">MGTDIGVGVEPSDEDFIRRMLVQGFAVQEETMIFDGVLVRRQGAAISPGGEPIHPGRQRILFQLVPEPKTVKNRAHLDVRLAVDGAIYLHTGSQGPHSWFTMADPEGNEFCIG</sequence>
<dbReference type="Gene3D" id="3.10.180.10">
    <property type="entry name" value="2,3-Dihydroxybiphenyl 1,2-Dioxygenase, domain 1"/>
    <property type="match status" value="1"/>
</dbReference>
<dbReference type="RefSeq" id="WP_312855570.1">
    <property type="nucleotide sequence ID" value="NZ_BAABGK010000041.1"/>
</dbReference>
<dbReference type="EMBL" id="JACHVS010000001">
    <property type="protein sequence ID" value="MBB2994186.1"/>
    <property type="molecule type" value="Genomic_DNA"/>
</dbReference>
<name>A0A839QJH6_9MICC</name>
<feature type="domain" description="Glyoxalase-like" evidence="1">
    <location>
        <begin position="47"/>
        <end position="112"/>
    </location>
</feature>
<evidence type="ECO:0000313" key="2">
    <source>
        <dbReference type="EMBL" id="MBB2994186.1"/>
    </source>
</evidence>
<gene>
    <name evidence="2" type="ORF">E9229_000377</name>
</gene>
<reference evidence="2 3" key="1">
    <citation type="submission" date="2020-08" db="EMBL/GenBank/DDBJ databases">
        <title>Sequencing the genomes of 1000 actinobacteria strains.</title>
        <authorList>
            <person name="Klenk H.-P."/>
        </authorList>
    </citation>
    <scope>NUCLEOTIDE SEQUENCE [LARGE SCALE GENOMIC DNA]</scope>
    <source>
        <strain evidence="2 3">DSM 22826</strain>
    </source>
</reference>
<accession>A0A839QJH6</accession>
<dbReference type="AlphaFoldDB" id="A0A839QJH6"/>
<proteinExistence type="predicted"/>
<keyword evidence="3" id="KW-1185">Reference proteome</keyword>
<comment type="caution">
    <text evidence="2">The sequence shown here is derived from an EMBL/GenBank/DDBJ whole genome shotgun (WGS) entry which is preliminary data.</text>
</comment>
<protein>
    <recommendedName>
        <fullName evidence="1">Glyoxalase-like domain-containing protein</fullName>
    </recommendedName>
</protein>
<evidence type="ECO:0000313" key="3">
    <source>
        <dbReference type="Proteomes" id="UP000523000"/>
    </source>
</evidence>
<dbReference type="Pfam" id="PF18029">
    <property type="entry name" value="Glyoxalase_6"/>
    <property type="match status" value="1"/>
</dbReference>
<evidence type="ECO:0000259" key="1">
    <source>
        <dbReference type="Pfam" id="PF18029"/>
    </source>
</evidence>
<dbReference type="InterPro" id="IPR029068">
    <property type="entry name" value="Glyas_Bleomycin-R_OHBP_Dase"/>
</dbReference>
<dbReference type="InterPro" id="IPR041581">
    <property type="entry name" value="Glyoxalase_6"/>
</dbReference>